<evidence type="ECO:0000313" key="3">
    <source>
        <dbReference type="Proteomes" id="UP000502136"/>
    </source>
</evidence>
<organism evidence="2 3">
    <name type="scientific">Paenibacillus albicereus</name>
    <dbReference type="NCBI Taxonomy" id="2726185"/>
    <lineage>
        <taxon>Bacteria</taxon>
        <taxon>Bacillati</taxon>
        <taxon>Bacillota</taxon>
        <taxon>Bacilli</taxon>
        <taxon>Bacillales</taxon>
        <taxon>Paenibacillaceae</taxon>
        <taxon>Paenibacillus</taxon>
    </lineage>
</organism>
<feature type="domain" description="Amidohydrolase-related" evidence="1">
    <location>
        <begin position="50"/>
        <end position="408"/>
    </location>
</feature>
<sequence>MNDERELLEPGYVLVEGDRIAEVGSWPPVEGEERLLARADRIVEARGMAVIPGLINSHTHLFQTFLRGVSDEYRLFDWLRQVIWPGSLAMEEEDFYLAAMIGCVENLKSGATTVMDHHYIHTFEGNTDGVLRAMRESGIRGYLARGGVDLSYEERLREDEETIFRRTDEALDRWDGEAGGRLRIALGPLNLYGCSREFLERAARFSRERGLIAHIHVAETSGQIENTLERFGLRNLELVEAVGLLGPSTQVVHGIWLSDRELELIRDAGASVIHCPVSNMYLASGVARVPEMLESGINVALGTDGPGSNNCQDNLEVLKFAACLHKLDRMDSTLLPPMQVLELGTRGGAKALGRDGDLGQLAPGMKADIAVVDLQKAHIAPLHRVSSALVYNANGNDVHTVLVDGQIVVNGGACTLVDEAEIIRRAQSRVDRLRSRLAAAYPAYAQRS</sequence>
<dbReference type="PANTHER" id="PTHR43794:SF5">
    <property type="entry name" value="CHLOROHYDROLASE FAMILY PROTEIN"/>
    <property type="match status" value="1"/>
</dbReference>
<dbReference type="Gene3D" id="3.20.20.140">
    <property type="entry name" value="Metal-dependent hydrolases"/>
    <property type="match status" value="1"/>
</dbReference>
<dbReference type="InterPro" id="IPR032466">
    <property type="entry name" value="Metal_Hydrolase"/>
</dbReference>
<dbReference type="InterPro" id="IPR006680">
    <property type="entry name" value="Amidohydro-rel"/>
</dbReference>
<protein>
    <submittedName>
        <fullName evidence="2">Amidohydrolase</fullName>
    </submittedName>
</protein>
<dbReference type="Gene3D" id="2.30.40.10">
    <property type="entry name" value="Urease, subunit C, domain 1"/>
    <property type="match status" value="1"/>
</dbReference>
<dbReference type="SUPFAM" id="SSF51556">
    <property type="entry name" value="Metallo-dependent hydrolases"/>
    <property type="match status" value="1"/>
</dbReference>
<dbReference type="KEGG" id="palr:HGI30_06540"/>
<dbReference type="InterPro" id="IPR050287">
    <property type="entry name" value="MTA/SAH_deaminase"/>
</dbReference>
<dbReference type="SUPFAM" id="SSF51338">
    <property type="entry name" value="Composite domain of metallo-dependent hydrolases"/>
    <property type="match status" value="2"/>
</dbReference>
<keyword evidence="3" id="KW-1185">Reference proteome</keyword>
<dbReference type="AlphaFoldDB" id="A0A6H2H4G7"/>
<proteinExistence type="predicted"/>
<evidence type="ECO:0000259" key="1">
    <source>
        <dbReference type="Pfam" id="PF01979"/>
    </source>
</evidence>
<reference evidence="2 3" key="1">
    <citation type="submission" date="2020-04" db="EMBL/GenBank/DDBJ databases">
        <title>Novel Paenibacillus strain UniB2 isolated from commercial digestive syrup.</title>
        <authorList>
            <person name="Thorat V."/>
            <person name="Kirdat K."/>
            <person name="Tiwarekar B."/>
            <person name="Yadav A."/>
        </authorList>
    </citation>
    <scope>NUCLEOTIDE SEQUENCE [LARGE SCALE GENOMIC DNA]</scope>
    <source>
        <strain evidence="2 3">UniB2</strain>
    </source>
</reference>
<dbReference type="Proteomes" id="UP000502136">
    <property type="component" value="Chromosome"/>
</dbReference>
<accession>A0A6H2H4G7</accession>
<dbReference type="InterPro" id="IPR011059">
    <property type="entry name" value="Metal-dep_hydrolase_composite"/>
</dbReference>
<name>A0A6H2H4G7_9BACL</name>
<dbReference type="EMBL" id="CP051428">
    <property type="protein sequence ID" value="QJC54238.1"/>
    <property type="molecule type" value="Genomic_DNA"/>
</dbReference>
<dbReference type="PANTHER" id="PTHR43794">
    <property type="entry name" value="AMINOHYDROLASE SSNA-RELATED"/>
    <property type="match status" value="1"/>
</dbReference>
<dbReference type="GO" id="GO:0016810">
    <property type="term" value="F:hydrolase activity, acting on carbon-nitrogen (but not peptide) bonds"/>
    <property type="evidence" value="ECO:0007669"/>
    <property type="project" value="InterPro"/>
</dbReference>
<dbReference type="Pfam" id="PF01979">
    <property type="entry name" value="Amidohydro_1"/>
    <property type="match status" value="1"/>
</dbReference>
<keyword evidence="2" id="KW-0378">Hydrolase</keyword>
<gene>
    <name evidence="2" type="ORF">HGI30_06540</name>
</gene>
<dbReference type="CDD" id="cd01298">
    <property type="entry name" value="ATZ_TRZ_like"/>
    <property type="match status" value="1"/>
</dbReference>
<evidence type="ECO:0000313" key="2">
    <source>
        <dbReference type="EMBL" id="QJC54238.1"/>
    </source>
</evidence>